<evidence type="ECO:0000259" key="1">
    <source>
        <dbReference type="Pfam" id="PF10073"/>
    </source>
</evidence>
<comment type="caution">
    <text evidence="2">The sequence shown here is derived from an EMBL/GenBank/DDBJ whole genome shotgun (WGS) entry which is preliminary data.</text>
</comment>
<sequence>MSAEIRVDNVSKADPAPKQAGGIDATRLISIILRIERLEEERKAIGGDVKDIFVEARSSGFDIKVLKHLLRIRQQNPADVEEAENLLDIYRHALGM</sequence>
<dbReference type="EMBL" id="JAWJZY010000003">
    <property type="protein sequence ID" value="MEE8658873.1"/>
    <property type="molecule type" value="Genomic_DNA"/>
</dbReference>
<dbReference type="InterPro" id="IPR046367">
    <property type="entry name" value="GapR-like_DNA-bd"/>
</dbReference>
<gene>
    <name evidence="2" type="ORF">DOFOFD_07595</name>
</gene>
<evidence type="ECO:0000313" key="2">
    <source>
        <dbReference type="EMBL" id="MEE8658873.1"/>
    </source>
</evidence>
<protein>
    <submittedName>
        <fullName evidence="2">UPF0335 protein</fullName>
    </submittedName>
</protein>
<dbReference type="Pfam" id="PF10073">
    <property type="entry name" value="GapR_DNA-bd"/>
    <property type="match status" value="1"/>
</dbReference>
<feature type="domain" description="GapR-like DNA-binding" evidence="1">
    <location>
        <begin position="26"/>
        <end position="95"/>
    </location>
</feature>
<accession>A0ABU7U3R2</accession>
<dbReference type="RefSeq" id="WP_394819775.1">
    <property type="nucleotide sequence ID" value="NZ_JAWJZY010000003.1"/>
</dbReference>
<dbReference type="Proteomes" id="UP001312908">
    <property type="component" value="Unassembled WGS sequence"/>
</dbReference>
<name>A0ABU7U3R2_9PROT</name>
<organism evidence="2 3">
    <name type="scientific">Sorlinia euscelidii</name>
    <dbReference type="NCBI Taxonomy" id="3081148"/>
    <lineage>
        <taxon>Bacteria</taxon>
        <taxon>Pseudomonadati</taxon>
        <taxon>Pseudomonadota</taxon>
        <taxon>Alphaproteobacteria</taxon>
        <taxon>Acetobacterales</taxon>
        <taxon>Acetobacteraceae</taxon>
        <taxon>Sorlinia</taxon>
    </lineage>
</organism>
<reference evidence="2 3" key="1">
    <citation type="submission" date="2023-10" db="EMBL/GenBank/DDBJ databases">
        <title>Sorlinia euscelidii gen. nov., sp. nov., an acetic acid bacteria isolated from the gut of Euscelidius variegatus emitter.</title>
        <authorList>
            <person name="Michoud G."/>
            <person name="Marasco R."/>
            <person name="Seferji K."/>
            <person name="Gonella E."/>
            <person name="Garuglieri E."/>
            <person name="Alma A."/>
            <person name="Mapelli F."/>
            <person name="Borin S."/>
            <person name="Daffonchio D."/>
            <person name="Crotti E."/>
        </authorList>
    </citation>
    <scope>NUCLEOTIDE SEQUENCE [LARGE SCALE GENOMIC DNA]</scope>
    <source>
        <strain evidence="2 3">EV16P</strain>
    </source>
</reference>
<proteinExistence type="predicted"/>
<keyword evidence="3" id="KW-1185">Reference proteome</keyword>
<evidence type="ECO:0000313" key="3">
    <source>
        <dbReference type="Proteomes" id="UP001312908"/>
    </source>
</evidence>